<gene>
    <name evidence="1" type="ORF">SAMN05216233_109128</name>
</gene>
<sequence length="147" mass="16773">MIEIALQYRNGIYAPATLAEQDKAAAAHKPNQIIRGKLTECRSARSLRQLRLYWGSCNTVAENAFDPKLSSKEAVDWHTRVQLRFVDPDRVAVIGEKIIIQVRSIAFEKLKHPEMMTFMDRALGVHAGWLGVNKNELIRELQRRGYG</sequence>
<evidence type="ECO:0000313" key="1">
    <source>
        <dbReference type="EMBL" id="SCY45071.1"/>
    </source>
</evidence>
<dbReference type="RefSeq" id="WP_092211197.1">
    <property type="nucleotide sequence ID" value="NZ_FMUX01000009.1"/>
</dbReference>
<protein>
    <submittedName>
        <fullName evidence="1">Uncharacterized protein</fullName>
    </submittedName>
</protein>
<organism evidence="1 2">
    <name type="scientific">Desulfoluna spongiiphila</name>
    <dbReference type="NCBI Taxonomy" id="419481"/>
    <lineage>
        <taxon>Bacteria</taxon>
        <taxon>Pseudomonadati</taxon>
        <taxon>Thermodesulfobacteriota</taxon>
        <taxon>Desulfobacteria</taxon>
        <taxon>Desulfobacterales</taxon>
        <taxon>Desulfolunaceae</taxon>
        <taxon>Desulfoluna</taxon>
    </lineage>
</organism>
<name>A0A1G5G0Y5_9BACT</name>
<reference evidence="1 2" key="1">
    <citation type="submission" date="2016-10" db="EMBL/GenBank/DDBJ databases">
        <authorList>
            <person name="de Groot N.N."/>
        </authorList>
    </citation>
    <scope>NUCLEOTIDE SEQUENCE [LARGE SCALE GENOMIC DNA]</scope>
    <source>
        <strain evidence="1 2">AA1</strain>
    </source>
</reference>
<accession>A0A1G5G0Y5</accession>
<dbReference type="Proteomes" id="UP000198870">
    <property type="component" value="Unassembled WGS sequence"/>
</dbReference>
<evidence type="ECO:0000313" key="2">
    <source>
        <dbReference type="Proteomes" id="UP000198870"/>
    </source>
</evidence>
<dbReference type="AlphaFoldDB" id="A0A1G5G0Y5"/>
<keyword evidence="2" id="KW-1185">Reference proteome</keyword>
<proteinExistence type="predicted"/>
<dbReference type="EMBL" id="FMUX01000009">
    <property type="protein sequence ID" value="SCY45071.1"/>
    <property type="molecule type" value="Genomic_DNA"/>
</dbReference>